<comment type="caution">
    <text evidence="1">The sequence shown here is derived from an EMBL/GenBank/DDBJ whole genome shotgun (WGS) entry which is preliminary data.</text>
</comment>
<reference evidence="1 2" key="1">
    <citation type="submission" date="2021-06" db="EMBL/GenBank/DDBJ databases">
        <authorList>
            <person name="Kallberg Y."/>
            <person name="Tangrot J."/>
            <person name="Rosling A."/>
        </authorList>
    </citation>
    <scope>NUCLEOTIDE SEQUENCE [LARGE SCALE GENOMIC DNA]</scope>
    <source>
        <strain evidence="1 2">120-4 pot B 10/14</strain>
    </source>
</reference>
<gene>
    <name evidence="1" type="ORF">GMARGA_LOCUS32545</name>
</gene>
<evidence type="ECO:0000313" key="2">
    <source>
        <dbReference type="Proteomes" id="UP000789901"/>
    </source>
</evidence>
<accession>A0ABN7WLN6</accession>
<evidence type="ECO:0000313" key="1">
    <source>
        <dbReference type="EMBL" id="CAG8835388.1"/>
    </source>
</evidence>
<dbReference type="Proteomes" id="UP000789901">
    <property type="component" value="Unassembled WGS sequence"/>
</dbReference>
<dbReference type="EMBL" id="CAJVQB010051361">
    <property type="protein sequence ID" value="CAG8835388.1"/>
    <property type="molecule type" value="Genomic_DNA"/>
</dbReference>
<protein>
    <submittedName>
        <fullName evidence="1">45304_t:CDS:1</fullName>
    </submittedName>
</protein>
<proteinExistence type="predicted"/>
<keyword evidence="2" id="KW-1185">Reference proteome</keyword>
<sequence>VVRSRSLDSSLNIILNDIVHFTTLDPENLPAFPIMINMIALVKEDQKINKEDVTIIVKKHSVVYVNKELILTNNSRIVHIQNLSFPEFQKVNAIMTINPTQLS</sequence>
<feature type="non-terminal residue" evidence="1">
    <location>
        <position position="1"/>
    </location>
</feature>
<name>A0ABN7WLN6_GIGMA</name>
<organism evidence="1 2">
    <name type="scientific">Gigaspora margarita</name>
    <dbReference type="NCBI Taxonomy" id="4874"/>
    <lineage>
        <taxon>Eukaryota</taxon>
        <taxon>Fungi</taxon>
        <taxon>Fungi incertae sedis</taxon>
        <taxon>Mucoromycota</taxon>
        <taxon>Glomeromycotina</taxon>
        <taxon>Glomeromycetes</taxon>
        <taxon>Diversisporales</taxon>
        <taxon>Gigasporaceae</taxon>
        <taxon>Gigaspora</taxon>
    </lineage>
</organism>